<keyword evidence="10" id="KW-0808">Transferase</keyword>
<evidence type="ECO:0000256" key="24">
    <source>
        <dbReference type="SAM" id="Phobius"/>
    </source>
</evidence>
<evidence type="ECO:0000256" key="23">
    <source>
        <dbReference type="ARBA" id="ARBA00033406"/>
    </source>
</evidence>
<evidence type="ECO:0000313" key="26">
    <source>
        <dbReference type="Proteomes" id="UP000000529"/>
    </source>
</evidence>
<dbReference type="GO" id="GO:0016024">
    <property type="term" value="P:CDP-diacylglycerol biosynthetic process"/>
    <property type="evidence" value="ECO:0007669"/>
    <property type="project" value="TreeGrafter"/>
</dbReference>
<feature type="transmembrane region" description="Helical" evidence="24">
    <location>
        <begin position="155"/>
        <end position="175"/>
    </location>
</feature>
<comment type="similarity">
    <text evidence="5">Belongs to the CDS family.</text>
</comment>
<keyword evidence="9" id="KW-0444">Lipid biosynthesis</keyword>
<keyword evidence="12" id="KW-0548">Nucleotidyltransferase</keyword>
<keyword evidence="15 24" id="KW-0472">Membrane</keyword>
<accession>A0A2P9H9D2</accession>
<evidence type="ECO:0000256" key="10">
    <source>
        <dbReference type="ARBA" id="ARBA00022679"/>
    </source>
</evidence>
<dbReference type="GO" id="GO:0004605">
    <property type="term" value="F:phosphatidate cytidylyltransferase activity"/>
    <property type="evidence" value="ECO:0007669"/>
    <property type="project" value="UniProtKB-EC"/>
</dbReference>
<keyword evidence="17" id="KW-1208">Phospholipid metabolism</keyword>
<evidence type="ECO:0000256" key="18">
    <source>
        <dbReference type="ARBA" id="ARBA00029893"/>
    </source>
</evidence>
<evidence type="ECO:0000313" key="25">
    <source>
        <dbReference type="EMBL" id="SPJ31613.1"/>
    </source>
</evidence>
<evidence type="ECO:0000256" key="20">
    <source>
        <dbReference type="ARBA" id="ARBA00032253"/>
    </source>
</evidence>
<dbReference type="Pfam" id="PF01148">
    <property type="entry name" value="CTP_transf_1"/>
    <property type="match status" value="1"/>
</dbReference>
<evidence type="ECO:0000256" key="2">
    <source>
        <dbReference type="ARBA" id="ARBA00004651"/>
    </source>
</evidence>
<dbReference type="EC" id="2.7.7.41" evidence="6"/>
<keyword evidence="16" id="KW-0594">Phospholipid biosynthesis</keyword>
<protein>
    <recommendedName>
        <fullName evidence="7">Phosphatidate cytidylyltransferase</fullName>
        <ecNumber evidence="6">2.7.7.41</ecNumber>
    </recommendedName>
    <alternativeName>
        <fullName evidence="20">CDP-DAG synthase</fullName>
    </alternativeName>
    <alternativeName>
        <fullName evidence="22">CDP-DG synthase</fullName>
    </alternativeName>
    <alternativeName>
        <fullName evidence="18">CDP-diacylglycerol synthase</fullName>
    </alternativeName>
    <alternativeName>
        <fullName evidence="21">CDP-diglyceride pyrophosphorylase</fullName>
    </alternativeName>
    <alternativeName>
        <fullName evidence="23">CDP-diglyceride synthase</fullName>
    </alternativeName>
    <alternativeName>
        <fullName evidence="19">CTP:phosphatidate cytidylyltransferase</fullName>
    </alternativeName>
</protein>
<comment type="subcellular location">
    <subcellularLocation>
        <location evidence="2">Cell membrane</location>
        <topology evidence="2">Multi-pass membrane protein</topology>
    </subcellularLocation>
</comment>
<keyword evidence="26" id="KW-1185">Reference proteome</keyword>
<feature type="transmembrane region" description="Helical" evidence="24">
    <location>
        <begin position="70"/>
        <end position="87"/>
    </location>
</feature>
<evidence type="ECO:0000256" key="15">
    <source>
        <dbReference type="ARBA" id="ARBA00023136"/>
    </source>
</evidence>
<evidence type="ECO:0000256" key="13">
    <source>
        <dbReference type="ARBA" id="ARBA00022989"/>
    </source>
</evidence>
<evidence type="ECO:0000256" key="14">
    <source>
        <dbReference type="ARBA" id="ARBA00023098"/>
    </source>
</evidence>
<feature type="transmembrane region" description="Helical" evidence="24">
    <location>
        <begin position="227"/>
        <end position="246"/>
    </location>
</feature>
<gene>
    <name evidence="25" type="ORF">PC_RS09800</name>
</gene>
<comment type="pathway">
    <text evidence="4">Lipid metabolism.</text>
</comment>
<evidence type="ECO:0000256" key="4">
    <source>
        <dbReference type="ARBA" id="ARBA00005189"/>
    </source>
</evidence>
<dbReference type="PANTHER" id="PTHR46382:SF1">
    <property type="entry name" value="PHOSPHATIDATE CYTIDYLYLTRANSFERASE"/>
    <property type="match status" value="1"/>
</dbReference>
<sequence length="317" mass="35343">MQKFILHLSFGQILLLIIFWKPLSIIKKEKEDGEAYKLANQFKQRVVTSSVTIFLVIISIYFSHVPYFKPIFVLLNAAIISLALLEYYQLAHYKGFQPLNLLGVGTTTAYVISSFYAGQEPNLSDLPLFVLLGCLLLFFLAYFNKQLEPLGNIAVNLFGIGYVVIPLTCALQINYFSSPHITDGRLWLAYALAVTKMTDVGGYISGKIFGKIKLASHISPKKTIEGSIGGLILSLLTSLAFYYFVFPFKHPISFWQSIWLGIVISVLSQFGDLSESILKRDAGVKDSSQLPGLGGILDMTDSLVFTLPLVYLWLKVS</sequence>
<evidence type="ECO:0000256" key="11">
    <source>
        <dbReference type="ARBA" id="ARBA00022692"/>
    </source>
</evidence>
<evidence type="ECO:0000256" key="16">
    <source>
        <dbReference type="ARBA" id="ARBA00023209"/>
    </source>
</evidence>
<evidence type="ECO:0000256" key="7">
    <source>
        <dbReference type="ARBA" id="ARBA00019373"/>
    </source>
</evidence>
<evidence type="ECO:0000256" key="21">
    <source>
        <dbReference type="ARBA" id="ARBA00032396"/>
    </source>
</evidence>
<feature type="transmembrane region" description="Helical" evidence="24">
    <location>
        <begin position="46"/>
        <end position="64"/>
    </location>
</feature>
<evidence type="ECO:0000256" key="12">
    <source>
        <dbReference type="ARBA" id="ARBA00022695"/>
    </source>
</evidence>
<evidence type="ECO:0000256" key="5">
    <source>
        <dbReference type="ARBA" id="ARBA00010185"/>
    </source>
</evidence>
<evidence type="ECO:0000256" key="3">
    <source>
        <dbReference type="ARBA" id="ARBA00005119"/>
    </source>
</evidence>
<feature type="transmembrane region" description="Helical" evidence="24">
    <location>
        <begin position="252"/>
        <end position="271"/>
    </location>
</feature>
<dbReference type="GO" id="GO:0005886">
    <property type="term" value="C:plasma membrane"/>
    <property type="evidence" value="ECO:0007669"/>
    <property type="project" value="UniProtKB-SubCell"/>
</dbReference>
<evidence type="ECO:0000256" key="8">
    <source>
        <dbReference type="ARBA" id="ARBA00022475"/>
    </source>
</evidence>
<feature type="transmembrane region" description="Helical" evidence="24">
    <location>
        <begin position="123"/>
        <end position="143"/>
    </location>
</feature>
<evidence type="ECO:0000256" key="6">
    <source>
        <dbReference type="ARBA" id="ARBA00012487"/>
    </source>
</evidence>
<name>A0A2P9H9D2_PARUW</name>
<feature type="transmembrane region" description="Helical" evidence="24">
    <location>
        <begin position="99"/>
        <end position="117"/>
    </location>
</feature>
<proteinExistence type="inferred from homology"/>
<dbReference type="EMBL" id="BX908798">
    <property type="protein sequence ID" value="SPJ31613.1"/>
    <property type="molecule type" value="Genomic_DNA"/>
</dbReference>
<dbReference type="KEGG" id="pcu:PC_RS09800"/>
<dbReference type="PANTHER" id="PTHR46382">
    <property type="entry name" value="PHOSPHATIDATE CYTIDYLYLTRANSFERASE"/>
    <property type="match status" value="1"/>
</dbReference>
<keyword evidence="14" id="KW-0443">Lipid metabolism</keyword>
<keyword evidence="8" id="KW-1003">Cell membrane</keyword>
<feature type="transmembrane region" description="Helical" evidence="24">
    <location>
        <begin position="292"/>
        <end position="314"/>
    </location>
</feature>
<comment type="pathway">
    <text evidence="3">Phospholipid metabolism; CDP-diacylglycerol biosynthesis; CDP-diacylglycerol from sn-glycerol 3-phosphate: step 3/3.</text>
</comment>
<evidence type="ECO:0000256" key="22">
    <source>
        <dbReference type="ARBA" id="ARBA00032743"/>
    </source>
</evidence>
<dbReference type="OrthoDB" id="9799199at2"/>
<comment type="catalytic activity">
    <reaction evidence="1">
        <text>a 1,2-diacyl-sn-glycero-3-phosphate + CTP + H(+) = a CDP-1,2-diacyl-sn-glycerol + diphosphate</text>
        <dbReference type="Rhea" id="RHEA:16229"/>
        <dbReference type="ChEBI" id="CHEBI:15378"/>
        <dbReference type="ChEBI" id="CHEBI:33019"/>
        <dbReference type="ChEBI" id="CHEBI:37563"/>
        <dbReference type="ChEBI" id="CHEBI:58332"/>
        <dbReference type="ChEBI" id="CHEBI:58608"/>
        <dbReference type="EC" id="2.7.7.41"/>
    </reaction>
</comment>
<dbReference type="STRING" id="264201.pc0320"/>
<dbReference type="AlphaFoldDB" id="A0A2P9H9D2"/>
<keyword evidence="13 24" id="KW-1133">Transmembrane helix</keyword>
<reference evidence="25 26" key="1">
    <citation type="journal article" date="2004" name="Science">
        <title>Illuminating the evolutionary history of chlamydiae.</title>
        <authorList>
            <person name="Horn M."/>
            <person name="Collingro A."/>
            <person name="Schmitz-Esser S."/>
            <person name="Beier C.L."/>
            <person name="Purkhold U."/>
            <person name="Fartmann B."/>
            <person name="Brandt P."/>
            <person name="Nyakatura G.J."/>
            <person name="Droege M."/>
            <person name="Frishman D."/>
            <person name="Rattei T."/>
            <person name="Mewes H."/>
            <person name="Wagner M."/>
        </authorList>
    </citation>
    <scope>NUCLEOTIDE SEQUENCE [LARGE SCALE GENOMIC DNA]</scope>
    <source>
        <strain evidence="25 26">UWE25</strain>
    </source>
</reference>
<organism evidence="25 26">
    <name type="scientific">Protochlamydia amoebophila (strain UWE25)</name>
    <dbReference type="NCBI Taxonomy" id="264201"/>
    <lineage>
        <taxon>Bacteria</taxon>
        <taxon>Pseudomonadati</taxon>
        <taxon>Chlamydiota</taxon>
        <taxon>Chlamydiia</taxon>
        <taxon>Parachlamydiales</taxon>
        <taxon>Parachlamydiaceae</taxon>
        <taxon>Candidatus Protochlamydia</taxon>
    </lineage>
</organism>
<keyword evidence="11 24" id="KW-0812">Transmembrane</keyword>
<dbReference type="Proteomes" id="UP000000529">
    <property type="component" value="Chromosome"/>
</dbReference>
<evidence type="ECO:0000256" key="9">
    <source>
        <dbReference type="ARBA" id="ARBA00022516"/>
    </source>
</evidence>
<evidence type="ECO:0000256" key="17">
    <source>
        <dbReference type="ARBA" id="ARBA00023264"/>
    </source>
</evidence>
<evidence type="ECO:0000256" key="1">
    <source>
        <dbReference type="ARBA" id="ARBA00001698"/>
    </source>
</evidence>
<evidence type="ECO:0000256" key="19">
    <source>
        <dbReference type="ARBA" id="ARBA00031825"/>
    </source>
</evidence>
<feature type="transmembrane region" description="Helical" evidence="24">
    <location>
        <begin position="6"/>
        <end position="26"/>
    </location>
</feature>
<feature type="transmembrane region" description="Helical" evidence="24">
    <location>
        <begin position="187"/>
        <end position="206"/>
    </location>
</feature>